<accession>A0ABM9WLC0</accession>
<feature type="compositionally biased region" description="Basic residues" evidence="1">
    <location>
        <begin position="1"/>
        <end position="15"/>
    </location>
</feature>
<name>A0ABM9WLC0_9GAMM</name>
<proteinExistence type="predicted"/>
<dbReference type="EMBL" id="AAMX01000012">
    <property type="protein sequence ID" value="EAQ31738.1"/>
    <property type="molecule type" value="Genomic_DNA"/>
</dbReference>
<organism evidence="2 3">
    <name type="scientific">Idiomarina baltica OS145</name>
    <dbReference type="NCBI Taxonomy" id="314276"/>
    <lineage>
        <taxon>Bacteria</taxon>
        <taxon>Pseudomonadati</taxon>
        <taxon>Pseudomonadota</taxon>
        <taxon>Gammaproteobacteria</taxon>
        <taxon>Alteromonadales</taxon>
        <taxon>Idiomarinaceae</taxon>
        <taxon>Idiomarina</taxon>
    </lineage>
</organism>
<evidence type="ECO:0000313" key="2">
    <source>
        <dbReference type="EMBL" id="EAQ31738.1"/>
    </source>
</evidence>
<dbReference type="Pfam" id="PF18928">
    <property type="entry name" value="DUF5677"/>
    <property type="match status" value="1"/>
</dbReference>
<protein>
    <submittedName>
        <fullName evidence="2">Uncharacterized protein</fullName>
    </submittedName>
</protein>
<evidence type="ECO:0000256" key="1">
    <source>
        <dbReference type="SAM" id="MobiDB-lite"/>
    </source>
</evidence>
<reference evidence="2 3" key="1">
    <citation type="submission" date="2006-01" db="EMBL/GenBank/DDBJ databases">
        <authorList>
            <person name="Brettar I."/>
            <person name="Hofle M."/>
            <person name="Ferriera S."/>
            <person name="Johnson J."/>
            <person name="Kravitz S."/>
            <person name="Halpern A."/>
            <person name="Remington K."/>
            <person name="Beeson K."/>
            <person name="Tran B."/>
            <person name="Rogers Y.-H."/>
            <person name="Friedman R."/>
            <person name="Venter J.C."/>
        </authorList>
    </citation>
    <scope>NUCLEOTIDE SEQUENCE [LARGE SCALE GENOMIC DNA]</scope>
    <source>
        <strain evidence="2 3">OS145</strain>
    </source>
</reference>
<evidence type="ECO:0000313" key="3">
    <source>
        <dbReference type="Proteomes" id="UP000016543"/>
    </source>
</evidence>
<dbReference type="RefSeq" id="WP_006955882.1">
    <property type="nucleotide sequence ID" value="NZ_CH672406.1"/>
</dbReference>
<gene>
    <name evidence="2" type="ORF">OS145_06539</name>
</gene>
<dbReference type="InterPro" id="IPR043733">
    <property type="entry name" value="DUF5677"/>
</dbReference>
<sequence length="490" mass="55496">MPKSKNKKKKSRSGKNRTSLQDHKKVGKQLQSGFAVVADKVTFSSWSNERLPEMIWAAIIRVIDDQDYAIKEFRRILSFIGEHGEKDQLSDISLTGISKLPDALREQFIGFILENKTTASALVVLSLFENLPARETWVNLLPKEEPDISILMDAVGFNLPHQSQEATDCRWLKLMAQVISGKFHVPREMAEEWFGYPYEGDLRKIRPSIRASEMAENPLVEKDLTWPNAFWDEAWRNSPCLALMEEKEPTIAEAPSVSRADITSLLNEIESHWSHTHSTTAIDARHDAVFGLALYVVKVLDEMLGIGIGTGILGRLGLRTILEAHISLRYLLYKDDPELWKKWRAYGAGQAKLNALRFDELMDPPKHINQSTIEAIAGEDLWEEFLNIELGSWSGLDLRKISEKAGVKDAYDAHYSWTSGYSHGTWGPVRESCFETCGNPLHRLHRYPKQQSLPDTISDACLLVNSILDDLDKSYPGFSHRIAHSGVENE</sequence>
<feature type="region of interest" description="Disordered" evidence="1">
    <location>
        <begin position="1"/>
        <end position="27"/>
    </location>
</feature>
<dbReference type="Proteomes" id="UP000016543">
    <property type="component" value="Unassembled WGS sequence"/>
</dbReference>
<keyword evidence="3" id="KW-1185">Reference proteome</keyword>
<comment type="caution">
    <text evidence="2">The sequence shown here is derived from an EMBL/GenBank/DDBJ whole genome shotgun (WGS) entry which is preliminary data.</text>
</comment>